<keyword evidence="3" id="KW-1185">Reference proteome</keyword>
<evidence type="ECO:0000256" key="1">
    <source>
        <dbReference type="SAM" id="MobiDB-lite"/>
    </source>
</evidence>
<dbReference type="Proteomes" id="UP001212042">
    <property type="component" value="Unassembled WGS sequence"/>
</dbReference>
<dbReference type="Gene3D" id="1.10.260.40">
    <property type="entry name" value="lambda repressor-like DNA-binding domains"/>
    <property type="match status" value="1"/>
</dbReference>
<sequence length="208" mass="24046">MDNVSIKHHKSIGSPAMDDIFERFKRVIQQNISENRRWVELAELTEIPATSWNKAFNGKQRPTAEMIQAVGRLWPEYAFWMITGVTDARHGHVSCRHRPGKPFYPERLYVTRNAAKPYFAQLINSFSRTYGDDDPYENNLEELQAKIQLAELEVTREAEENALSEIEKTAIEALRELRTQLDMALKAANNDSPSNSHEPDNDQHKDDY</sequence>
<proteinExistence type="predicted"/>
<gene>
    <name evidence="2" type="ORF">PH586_14880</name>
</gene>
<dbReference type="RefSeq" id="WP_271348546.1">
    <property type="nucleotide sequence ID" value="NZ_JAQJZJ010000006.1"/>
</dbReference>
<organism evidence="2 3">
    <name type="scientific">Pseudomonas aestuarii</name>
    <dbReference type="NCBI Taxonomy" id="3018340"/>
    <lineage>
        <taxon>Bacteria</taxon>
        <taxon>Pseudomonadati</taxon>
        <taxon>Pseudomonadota</taxon>
        <taxon>Gammaproteobacteria</taxon>
        <taxon>Pseudomonadales</taxon>
        <taxon>Pseudomonadaceae</taxon>
        <taxon>Pseudomonas</taxon>
    </lineage>
</organism>
<accession>A0ABT4XHP8</accession>
<feature type="compositionally biased region" description="Basic and acidic residues" evidence="1">
    <location>
        <begin position="197"/>
        <end position="208"/>
    </location>
</feature>
<evidence type="ECO:0000313" key="3">
    <source>
        <dbReference type="Proteomes" id="UP001212042"/>
    </source>
</evidence>
<reference evidence="2 3" key="1">
    <citation type="submission" date="2023-01" db="EMBL/GenBank/DDBJ databases">
        <title>Pseudomonas SA3-5T sp. nov., isolated from tidal flat sediment.</title>
        <authorList>
            <person name="Kim H.S."/>
            <person name="Kim J.-S."/>
            <person name="Suh M.K."/>
            <person name="Eom M.K."/>
            <person name="Lee J.-S."/>
        </authorList>
    </citation>
    <scope>NUCLEOTIDE SEQUENCE [LARGE SCALE GENOMIC DNA]</scope>
    <source>
        <strain evidence="2 3">SA3-5</strain>
    </source>
</reference>
<dbReference type="EMBL" id="JAQJZJ010000006">
    <property type="protein sequence ID" value="MDA7087673.1"/>
    <property type="molecule type" value="Genomic_DNA"/>
</dbReference>
<evidence type="ECO:0008006" key="4">
    <source>
        <dbReference type="Google" id="ProtNLM"/>
    </source>
</evidence>
<dbReference type="InterPro" id="IPR010982">
    <property type="entry name" value="Lambda_DNA-bd_dom_sf"/>
</dbReference>
<evidence type="ECO:0000313" key="2">
    <source>
        <dbReference type="EMBL" id="MDA7087673.1"/>
    </source>
</evidence>
<comment type="caution">
    <text evidence="2">The sequence shown here is derived from an EMBL/GenBank/DDBJ whole genome shotgun (WGS) entry which is preliminary data.</text>
</comment>
<name>A0ABT4XHP8_9PSED</name>
<feature type="region of interest" description="Disordered" evidence="1">
    <location>
        <begin position="185"/>
        <end position="208"/>
    </location>
</feature>
<protein>
    <recommendedName>
        <fullName evidence="4">XRE family transcriptional regulator</fullName>
    </recommendedName>
</protein>